<keyword evidence="1" id="KW-0472">Membrane</keyword>
<keyword evidence="1" id="KW-0812">Transmembrane</keyword>
<dbReference type="PANTHER" id="PTHR33371:SF4">
    <property type="entry name" value="INTERMEMBRANE PHOSPHOLIPID TRANSPORT SYSTEM BINDING PROTEIN MLAD"/>
    <property type="match status" value="1"/>
</dbReference>
<gene>
    <name evidence="3" type="ORF">SAMN05444368_0468</name>
</gene>
<dbReference type="Proteomes" id="UP000185093">
    <property type="component" value="Unassembled WGS sequence"/>
</dbReference>
<comment type="caution">
    <text evidence="3">The sequence shown here is derived from an EMBL/GenBank/DDBJ whole genome shotgun (WGS) entry which is preliminary data.</text>
</comment>
<dbReference type="InterPro" id="IPR003399">
    <property type="entry name" value="Mce/MlaD"/>
</dbReference>
<feature type="domain" description="Mce/MlaD" evidence="2">
    <location>
        <begin position="34"/>
        <end position="108"/>
    </location>
</feature>
<sequence>MKREIKIGLVVFFGLVLLGGLIFVSGGRLVHEKGYILEVLLSDAKGLPPGAPIYISGVDSGYIKDVLLTDDGVKALAFIKGDIKIPSDSQFFVQGGGLLGESSLQIRRGRSDEFIVPPGPVRGVATPDVWSVLAEIEQNLNSLRSFLDGISGLVGDEEMEDLKRAVKELPYFLSDAREASRRLGELADQGKVFLADSQKRMGTFFDSANDLVSNANVMLEENRQDLRGVIKSARDLTYRLSLIVRQLDEDSPFASDIKNLMKNMSDAASAVEQFVNELDATFFGAEEDKQAKGNLPKLLQDVKETQEVAQKALKTIQKMEVKGDVSLRGKTFGKGDDAYADVNVAIGMKDRPTFLLFGVDDIGDGSDFSFSYGYKWHSLSLWGGLVRDDLGLGFKWGDPALFPLQLIGKWWDDGSGAWSLEGRLRLRDGYGLLFRHDELDDERRESVGVYYNF</sequence>
<keyword evidence="4" id="KW-1185">Reference proteome</keyword>
<accession>A0ABY1JBN2</accession>
<keyword evidence="1" id="KW-1133">Transmembrane helix</keyword>
<dbReference type="EMBL" id="FSQZ01000001">
    <property type="protein sequence ID" value="SIN63765.1"/>
    <property type="molecule type" value="Genomic_DNA"/>
</dbReference>
<dbReference type="Pfam" id="PF02470">
    <property type="entry name" value="MlaD"/>
    <property type="match status" value="1"/>
</dbReference>
<reference evidence="3 4" key="1">
    <citation type="submission" date="2016-11" db="EMBL/GenBank/DDBJ databases">
        <authorList>
            <person name="Varghese N."/>
            <person name="Submissions S."/>
        </authorList>
    </citation>
    <scope>NUCLEOTIDE SEQUENCE [LARGE SCALE GENOMIC DNA]</scope>
    <source>
        <strain evidence="3 4">DSM 20664</strain>
    </source>
</reference>
<evidence type="ECO:0000313" key="4">
    <source>
        <dbReference type="Proteomes" id="UP000185093"/>
    </source>
</evidence>
<evidence type="ECO:0000259" key="2">
    <source>
        <dbReference type="Pfam" id="PF02470"/>
    </source>
</evidence>
<organism evidence="3 4">
    <name type="scientific">Acetomicrobium flavidum</name>
    <dbReference type="NCBI Taxonomy" id="49896"/>
    <lineage>
        <taxon>Bacteria</taxon>
        <taxon>Thermotogati</taxon>
        <taxon>Synergistota</taxon>
        <taxon>Synergistia</taxon>
        <taxon>Synergistales</taxon>
        <taxon>Acetomicrobiaceae</taxon>
        <taxon>Acetomicrobium</taxon>
    </lineage>
</organism>
<evidence type="ECO:0000256" key="1">
    <source>
        <dbReference type="SAM" id="Phobius"/>
    </source>
</evidence>
<dbReference type="RefSeq" id="WP_074199145.1">
    <property type="nucleotide sequence ID" value="NZ_DAONLC010000004.1"/>
</dbReference>
<feature type="transmembrane region" description="Helical" evidence="1">
    <location>
        <begin position="7"/>
        <end position="26"/>
    </location>
</feature>
<proteinExistence type="predicted"/>
<evidence type="ECO:0000313" key="3">
    <source>
        <dbReference type="EMBL" id="SIN63765.1"/>
    </source>
</evidence>
<dbReference type="PANTHER" id="PTHR33371">
    <property type="entry name" value="INTERMEMBRANE PHOSPHOLIPID TRANSPORT SYSTEM BINDING PROTEIN MLAD-RELATED"/>
    <property type="match status" value="1"/>
</dbReference>
<protein>
    <submittedName>
        <fullName evidence="3">Phospholipid/cholesterol/gamma-HCH transport system substrate-binding protein</fullName>
    </submittedName>
</protein>
<name>A0ABY1JBN2_9BACT</name>
<dbReference type="InterPro" id="IPR052336">
    <property type="entry name" value="MlaD_Phospholipid_Transporter"/>
</dbReference>